<comment type="caution">
    <text evidence="4">The sequence shown here is derived from an EMBL/GenBank/DDBJ whole genome shotgun (WGS) entry which is preliminary data.</text>
</comment>
<name>A0A923I934_9FIRM</name>
<dbReference type="RefSeq" id="WP_186888472.1">
    <property type="nucleotide sequence ID" value="NZ_JACONZ010000004.1"/>
</dbReference>
<proteinExistence type="predicted"/>
<dbReference type="CDD" id="cd01310">
    <property type="entry name" value="TatD_DNAse"/>
    <property type="match status" value="1"/>
</dbReference>
<organism evidence="4 5">
    <name type="scientific">Anaerofilum hominis</name>
    <dbReference type="NCBI Taxonomy" id="2763016"/>
    <lineage>
        <taxon>Bacteria</taxon>
        <taxon>Bacillati</taxon>
        <taxon>Bacillota</taxon>
        <taxon>Clostridia</taxon>
        <taxon>Eubacteriales</taxon>
        <taxon>Oscillospiraceae</taxon>
        <taxon>Anaerofilum</taxon>
    </lineage>
</organism>
<dbReference type="FunFam" id="3.20.20.140:FF:000005">
    <property type="entry name" value="TatD family hydrolase"/>
    <property type="match status" value="1"/>
</dbReference>
<dbReference type="Gene3D" id="3.20.20.140">
    <property type="entry name" value="Metal-dependent hydrolases"/>
    <property type="match status" value="1"/>
</dbReference>
<keyword evidence="5" id="KW-1185">Reference proteome</keyword>
<evidence type="ECO:0000313" key="5">
    <source>
        <dbReference type="Proteomes" id="UP000659630"/>
    </source>
</evidence>
<feature type="binding site" evidence="3">
    <location>
        <position position="10"/>
    </location>
    <ligand>
        <name>a divalent metal cation</name>
        <dbReference type="ChEBI" id="CHEBI:60240"/>
        <label>1</label>
    </ligand>
</feature>
<keyword evidence="2 4" id="KW-0378">Hydrolase</keyword>
<dbReference type="PANTHER" id="PTHR46124:SF2">
    <property type="entry name" value="D-AMINOACYL-TRNA DEACYLASE"/>
    <property type="match status" value="1"/>
</dbReference>
<dbReference type="PANTHER" id="PTHR46124">
    <property type="entry name" value="D-AMINOACYL-TRNA DEACYLASE"/>
    <property type="match status" value="1"/>
</dbReference>
<protein>
    <submittedName>
        <fullName evidence="4">TatD family hydrolase</fullName>
    </submittedName>
</protein>
<dbReference type="PROSITE" id="PS01091">
    <property type="entry name" value="TATD_3"/>
    <property type="match status" value="1"/>
</dbReference>
<feature type="binding site" evidence="3">
    <location>
        <position position="12"/>
    </location>
    <ligand>
        <name>a divalent metal cation</name>
        <dbReference type="ChEBI" id="CHEBI:60240"/>
        <label>1</label>
    </ligand>
</feature>
<dbReference type="GO" id="GO:0016788">
    <property type="term" value="F:hydrolase activity, acting on ester bonds"/>
    <property type="evidence" value="ECO:0007669"/>
    <property type="project" value="InterPro"/>
</dbReference>
<dbReference type="Pfam" id="PF01026">
    <property type="entry name" value="TatD_DNase"/>
    <property type="match status" value="1"/>
</dbReference>
<dbReference type="GO" id="GO:0046872">
    <property type="term" value="F:metal ion binding"/>
    <property type="evidence" value="ECO:0007669"/>
    <property type="project" value="UniProtKB-KW"/>
</dbReference>
<evidence type="ECO:0000256" key="2">
    <source>
        <dbReference type="ARBA" id="ARBA00022801"/>
    </source>
</evidence>
<dbReference type="AlphaFoldDB" id="A0A923I934"/>
<keyword evidence="1 3" id="KW-0479">Metal-binding</keyword>
<accession>A0A923I934</accession>
<dbReference type="GO" id="GO:0005829">
    <property type="term" value="C:cytosol"/>
    <property type="evidence" value="ECO:0007669"/>
    <property type="project" value="TreeGrafter"/>
</dbReference>
<evidence type="ECO:0000313" key="4">
    <source>
        <dbReference type="EMBL" id="MBC5582124.1"/>
    </source>
</evidence>
<dbReference type="InterPro" id="IPR032466">
    <property type="entry name" value="Metal_Hydrolase"/>
</dbReference>
<gene>
    <name evidence="4" type="ORF">H8S23_11460</name>
</gene>
<dbReference type="InterPro" id="IPR018228">
    <property type="entry name" value="DNase_TatD-rel_CS"/>
</dbReference>
<feature type="binding site" evidence="3">
    <location>
        <position position="132"/>
    </location>
    <ligand>
        <name>a divalent metal cation</name>
        <dbReference type="ChEBI" id="CHEBI:60240"/>
        <label>2</label>
    </ligand>
</feature>
<evidence type="ECO:0000256" key="1">
    <source>
        <dbReference type="ARBA" id="ARBA00022723"/>
    </source>
</evidence>
<dbReference type="SUPFAM" id="SSF51556">
    <property type="entry name" value="Metallo-dependent hydrolases"/>
    <property type="match status" value="1"/>
</dbReference>
<dbReference type="PIRSF" id="PIRSF005902">
    <property type="entry name" value="DNase_TatD"/>
    <property type="match status" value="1"/>
</dbReference>
<dbReference type="EMBL" id="JACONZ010000004">
    <property type="protein sequence ID" value="MBC5582124.1"/>
    <property type="molecule type" value="Genomic_DNA"/>
</dbReference>
<feature type="binding site" evidence="3">
    <location>
        <position position="96"/>
    </location>
    <ligand>
        <name>a divalent metal cation</name>
        <dbReference type="ChEBI" id="CHEBI:60240"/>
        <label>1</label>
    </ligand>
</feature>
<sequence length="258" mass="28483">MTIPHLTDVHTHYDEAVFDGCRRETLLRMREKGLCAIINSGSDLPSSRRSLTLAEEYDFIWASVGVFPLCAAAAPQGWLAEIEAMAAHPRAVAIGEIGLDYRLPETDKAAQKAVFLPQLELAQRLDMPVVIHDCLADEDVLAALEQYPARAMIHRFFSGLEYGRRFLEKGVFLGIGPAITYPDAGELIQLVREMPLSLLLLETDCPFLPPCRLEGETATSDMLEDVVQAVAQARGDVTPQQVADIARENAMRLFSISC</sequence>
<reference evidence="4" key="1">
    <citation type="submission" date="2020-08" db="EMBL/GenBank/DDBJ databases">
        <title>Genome public.</title>
        <authorList>
            <person name="Liu C."/>
            <person name="Sun Q."/>
        </authorList>
    </citation>
    <scope>NUCLEOTIDE SEQUENCE</scope>
    <source>
        <strain evidence="4">BX8</strain>
    </source>
</reference>
<feature type="binding site" evidence="3">
    <location>
        <position position="204"/>
    </location>
    <ligand>
        <name>a divalent metal cation</name>
        <dbReference type="ChEBI" id="CHEBI:60240"/>
        <label>1</label>
    </ligand>
</feature>
<evidence type="ECO:0000256" key="3">
    <source>
        <dbReference type="PIRSR" id="PIRSR005902-1"/>
    </source>
</evidence>
<feature type="binding site" evidence="3">
    <location>
        <position position="154"/>
    </location>
    <ligand>
        <name>a divalent metal cation</name>
        <dbReference type="ChEBI" id="CHEBI:60240"/>
        <label>2</label>
    </ligand>
</feature>
<dbReference type="Proteomes" id="UP000659630">
    <property type="component" value="Unassembled WGS sequence"/>
</dbReference>
<dbReference type="InterPro" id="IPR001130">
    <property type="entry name" value="TatD-like"/>
</dbReference>